<accession>A0A2K2FS36</accession>
<comment type="caution">
    <text evidence="3">The sequence shown here is derived from an EMBL/GenBank/DDBJ whole genome shotgun (WGS) entry which is preliminary data.</text>
</comment>
<dbReference type="RefSeq" id="WP_103079826.1">
    <property type="nucleotide sequence ID" value="NZ_CP021850.1"/>
</dbReference>
<dbReference type="Pfam" id="PF02368">
    <property type="entry name" value="Big_2"/>
    <property type="match status" value="2"/>
</dbReference>
<feature type="domain" description="BIG2" evidence="2">
    <location>
        <begin position="1551"/>
        <end position="1625"/>
    </location>
</feature>
<gene>
    <name evidence="3" type="ORF">CDQ84_00900</name>
</gene>
<dbReference type="Gene3D" id="2.160.20.10">
    <property type="entry name" value="Single-stranded right-handed beta-helix, Pectin lyase-like"/>
    <property type="match status" value="2"/>
</dbReference>
<dbReference type="InterPro" id="IPR006626">
    <property type="entry name" value="PbH1"/>
</dbReference>
<dbReference type="Pfam" id="PF22888">
    <property type="entry name" value="FIMAH"/>
    <property type="match status" value="1"/>
</dbReference>
<keyword evidence="4" id="KW-1185">Reference proteome</keyword>
<dbReference type="PANTHER" id="PTHR36453">
    <property type="entry name" value="SECRETED PROTEIN-RELATED"/>
    <property type="match status" value="1"/>
</dbReference>
<dbReference type="EMBL" id="NIOJ01000001">
    <property type="protein sequence ID" value="PNU01597.1"/>
    <property type="molecule type" value="Genomic_DNA"/>
</dbReference>
<feature type="domain" description="BIG2" evidence="2">
    <location>
        <begin position="798"/>
        <end position="875"/>
    </location>
</feature>
<feature type="signal peptide" evidence="1">
    <location>
        <begin position="1"/>
        <end position="23"/>
    </location>
</feature>
<protein>
    <recommendedName>
        <fullName evidence="2">BIG2 domain-containing protein</fullName>
    </recommendedName>
</protein>
<dbReference type="Gene3D" id="3.30.1920.20">
    <property type="match status" value="1"/>
</dbReference>
<feature type="domain" description="BIG2" evidence="2">
    <location>
        <begin position="706"/>
        <end position="783"/>
    </location>
</feature>
<dbReference type="InterPro" id="IPR039448">
    <property type="entry name" value="Beta_helix"/>
</dbReference>
<dbReference type="InterPro" id="IPR012334">
    <property type="entry name" value="Pectin_lyas_fold"/>
</dbReference>
<proteinExistence type="predicted"/>
<dbReference type="InterPro" id="IPR003343">
    <property type="entry name" value="Big_2"/>
</dbReference>
<dbReference type="Gene3D" id="2.60.120.200">
    <property type="match status" value="2"/>
</dbReference>
<dbReference type="Proteomes" id="UP000236151">
    <property type="component" value="Unassembled WGS sequence"/>
</dbReference>
<feature type="domain" description="BIG2" evidence="2">
    <location>
        <begin position="885"/>
        <end position="969"/>
    </location>
</feature>
<dbReference type="NCBIfam" id="NF047446">
    <property type="entry name" value="barrel_OmpL47"/>
    <property type="match status" value="1"/>
</dbReference>
<organism evidence="3 4">
    <name type="scientific">Clostridium thermosuccinogenes</name>
    <dbReference type="NCBI Taxonomy" id="84032"/>
    <lineage>
        <taxon>Bacteria</taxon>
        <taxon>Bacillati</taxon>
        <taxon>Bacillota</taxon>
        <taxon>Clostridia</taxon>
        <taxon>Eubacteriales</taxon>
        <taxon>Clostridiaceae</taxon>
        <taxon>Clostridium</taxon>
    </lineage>
</organism>
<dbReference type="SUPFAM" id="SSF49373">
    <property type="entry name" value="Invasin/intimin cell-adhesion fragments"/>
    <property type="match status" value="6"/>
</dbReference>
<evidence type="ECO:0000256" key="1">
    <source>
        <dbReference type="SAM" id="SignalP"/>
    </source>
</evidence>
<dbReference type="Gene3D" id="2.60.40.1080">
    <property type="match status" value="6"/>
</dbReference>
<dbReference type="InterPro" id="IPR008964">
    <property type="entry name" value="Invasin/intimin_cell_adhesion"/>
</dbReference>
<dbReference type="OrthoDB" id="9808066at2"/>
<evidence type="ECO:0000313" key="3">
    <source>
        <dbReference type="EMBL" id="PNU01597.1"/>
    </source>
</evidence>
<feature type="domain" description="BIG2" evidence="2">
    <location>
        <begin position="1171"/>
        <end position="1253"/>
    </location>
</feature>
<evidence type="ECO:0000313" key="4">
    <source>
        <dbReference type="Proteomes" id="UP000236151"/>
    </source>
</evidence>
<feature type="domain" description="BIG2" evidence="2">
    <location>
        <begin position="1445"/>
        <end position="1526"/>
    </location>
</feature>
<dbReference type="InterPro" id="IPR054470">
    <property type="entry name" value="FIMAH_dom"/>
</dbReference>
<dbReference type="KEGG" id="cthd:CDO33_16890"/>
<name>A0A2K2FS36_9CLOT</name>
<dbReference type="SUPFAM" id="SSF51126">
    <property type="entry name" value="Pectin lyase-like"/>
    <property type="match status" value="1"/>
</dbReference>
<dbReference type="SMART" id="SM00635">
    <property type="entry name" value="BID_2"/>
    <property type="match status" value="6"/>
</dbReference>
<dbReference type="PANTHER" id="PTHR36453:SF1">
    <property type="entry name" value="RIGHT HANDED BETA HELIX DOMAIN-CONTAINING PROTEIN"/>
    <property type="match status" value="1"/>
</dbReference>
<evidence type="ECO:0000259" key="2">
    <source>
        <dbReference type="SMART" id="SM00635"/>
    </source>
</evidence>
<dbReference type="Pfam" id="PF13229">
    <property type="entry name" value="Beta_helix"/>
    <property type="match status" value="1"/>
</dbReference>
<dbReference type="SMART" id="SM00710">
    <property type="entry name" value="PbH1"/>
    <property type="match status" value="9"/>
</dbReference>
<dbReference type="InterPro" id="IPR011050">
    <property type="entry name" value="Pectin_lyase_fold/virulence"/>
</dbReference>
<dbReference type="InterPro" id="IPR058094">
    <property type="entry name" value="Ig-like_OmpL47-like"/>
</dbReference>
<feature type="chain" id="PRO_5039238285" description="BIG2 domain-containing protein" evidence="1">
    <location>
        <begin position="24"/>
        <end position="2090"/>
    </location>
</feature>
<reference evidence="3 4" key="1">
    <citation type="submission" date="2017-06" db="EMBL/GenBank/DDBJ databases">
        <title>Investigating the central metabolism of Clostridium thermosuccinogenes.</title>
        <authorList>
            <person name="Koendjbiharie J.G."/>
            <person name="van Kranenburg R."/>
        </authorList>
    </citation>
    <scope>NUCLEOTIDE SEQUENCE [LARGE SCALE GENOMIC DNA]</scope>
    <source>
        <strain evidence="3 4">DSM 5806</strain>
    </source>
</reference>
<sequence length="2090" mass="230224">MPIIRKFVSIVVCLGLIMGMLAASPDKVEASGEISLYIAPDGNDNNDGSMDAPFATIGRARDEVRKIIAEGMNGNITVYLRGGDYYVESSIDFDERDSGRNGFTVTYRNYPGEEPVIVGGKKITGWEPDSGNIYKAYVGYEFYTMYANGKRATEARIPNQGYFFPAVSSNNTNIHYVEGQIPEPLDDLTNVRAFCMPGQAFTVTTVSSVVDIDYVENIIKVDHSPYGGMTAGQNGYYLTGSRSFLDMPGEYYYDRTSGYLYYWPEDSTTPIGEQEIIAPATKRILNLVGSDSTKLVENIIFDGLTIKCTDMGRLYLSSKTAGNGGLERDDCRDGTVFMENAVNITVRNCKILLSGLSAVVLNKYSQNNTIYGNLVEDFGYHGIYLVALGPNKAGYINKNNLISNNLVRRGGQLILHGAGIEILMSGGNEMSYNRVSDMRRSGIALLGDRYVVDYIPEAIKYLNHWDYIYSRDNVIKYNEVTNVVTEANDSGAINLWGNGKNNIIENNWVHDTRGMAFYNDDMSDYTIFRNNVASNVTAFPFILKGMKVDCINNIVVTDNNTPYILSHAMGHIIREQVVNRNVFYSTKNPKIIQFNDFSEDRFSSFESNLYKNASDIYQFTGHPEVQDLNQWREWRDKSYDQYSITADPLFVNQEEDDYRFMYNSPAYTLGIEDIDVQKAGLKPDFKFTDKYEDLDRIYIESDIAGIRANINLDASENSTAQLTVTGRTKTGFFTDLEGYDIAYRSDDASVAKVSSTGFITAKGRGIAKITVDVSKNGALIKFKDVYVIVDDSIRDIQFKTKKEVLLTGETNIPLHVSAVSELWQNLELNPSNTLFESSNPFVLTVDAGGNMTAVSQGEVIVSVLVKDNKGNEKSAQLPIKVREMVASSLQVTAEKQGLYPGETNRLKAEVTMSDGTVVTVEPDQLEMTSSNPEVAVVDENGEITAISYGKAYINVKAVIDGKEVSASYTQFVYPSDVQRLPSPWEIRHYGDADGYVSFDSGTFTFFTDAADAWGTVDETLYVYQKVNLEDNPRKIAITAKLDITDTTTPGTQFGIDVRVNDSPDSRHIYLRQSASQKEVFFTERKVDGGETTYTRSLDDKPEFPSYIRMVINGTEVIGYYMINGEWKRFPNSKTLDMDDEIMIGLAVMAGKNNGMTEAVFSDVSIEYEDLPITAVTMTTDRTFLPNIGDSTTLVLKGMAGGILCNLPQHAEIAFTSSDENVISVDPNGVVTAKSAGASIITATVVINGVEFNNSVIINAVSRLEFSGMDIGNTGVPGSYGEQDGFYTVIGSGSDIWYANDAFHYAYRPMTGNGVFIAHVVSQQNTNSWAKAGVMIREALTSDARYAAMLVTPSNGATFQRRTAQGTNATSVGLSGITAPYWLKLERWGDTMTGYVSPDCVNWTPVGTANINGFSNEAYVGLAVTSHDNTKASKAVFNSLYLLEAPFLSIELSAGKDRIGEGADIPLKVSGMPGNVDIESIEGIMIFYSSSDPAVAVVDDNGVVHGVKAGTATITVSVHLNGRVYTDAMEIHVEPLSLESLDVSRSIGSMGIYDQPVLYEVLGTLNNNQTYSIEQLKSLYNAEVKFTSSNPDVAVIDSNGRIAPVGLGVTVIKVEVSMGGATKTKENTFVVHNGYVVRETFENPEETLTRWGLQGDSNTINTENPRSGIYSLKVNKDYTVLSMEFGLDEPYVGIIEGWFYDDGVTTNGNVFSTDRKNSADPSNTGTSVLMVGIIDNPAHYMVRNIYSYFTTAVERTKGWHKVILDNYSVPGKINAYIDGTLVGQYPGYGLKNFMIGDLWSDGRYSQNIYFDDITLYQVVDADNTPPVTTAFIDKTPINGWFNSDVTVTLNASDGISEVKLTEYSMDGGMTWNEYTAPVIISSEGVNSMLYRSIDMAGNTEECKEIVISIDKTAPTCCLSVNQAIYGDSMSFEDYRVISFNLSALDSASGVNKAELTIDGVPYVNDSEIDLAGMTGTHYINVLVTDNAGNSMEEAKTFTVTTSTESMTRIIDRYLDNGMLDGPFANAMKQKLVQAQDHYAKGHIKQAIKHMEQFISFIDKSSHKGWIPEEGEAVLRYDAGVIINQWLAKSIE</sequence>
<keyword evidence="1" id="KW-0732">Signal</keyword>